<sequence>MVLSSQPLYEVTEEGEWNYSFITKHGIIYHAYFIDFSVYHPNFSDVYTFNIEPETDTPHPIDNGIACTVVYILKLFFSVKKRAMIMVCDNMDGKEEKRRLLFSKWFLRHNDGNIIKYDAAAVTDDYQLYVSIYLNRENSERDALVSAFYDLVKNNFYPVD</sequence>
<reference key="1">
    <citation type="submission" date="2010-11" db="EMBL/GenBank/DDBJ databases">
        <title>The complete genome of Bacteroides helcogenes P 36-108.</title>
        <authorList>
            <consortium name="US DOE Joint Genome Institute (JGI-PGF)"/>
            <person name="Lucas S."/>
            <person name="Copeland A."/>
            <person name="Lapidus A."/>
            <person name="Bruce D."/>
            <person name="Goodwin L."/>
            <person name="Pitluck S."/>
            <person name="Kyrpides N."/>
            <person name="Mavromatis K."/>
            <person name="Ivanova N."/>
            <person name="Zeytun A."/>
            <person name="Brettin T."/>
            <person name="Detter J.C."/>
            <person name="Tapia R."/>
            <person name="Han C."/>
            <person name="Land M."/>
            <person name="Hauser L."/>
            <person name="Markowitz V."/>
            <person name="Cheng J.-F."/>
            <person name="Hugenholtz P."/>
            <person name="Woyke T."/>
            <person name="Wu D."/>
            <person name="Gronow S."/>
            <person name="Wellnitz S."/>
            <person name="Brambilla E."/>
            <person name="Klenk H.-P."/>
            <person name="Eisen J.A."/>
        </authorList>
    </citation>
    <scope>NUCLEOTIDE SEQUENCE</scope>
    <source>
        <strain>P 36-108</strain>
    </source>
</reference>
<dbReference type="Proteomes" id="UP000008630">
    <property type="component" value="Chromosome"/>
</dbReference>
<dbReference type="HOGENOM" id="CLU_110693_1_0_10"/>
<dbReference type="OrthoDB" id="955741at2"/>
<proteinExistence type="predicted"/>
<keyword evidence="2" id="KW-1185">Reference proteome</keyword>
<dbReference type="STRING" id="693979.Bache_2168"/>
<dbReference type="KEGG" id="bhl:Bache_2168"/>
<dbReference type="InterPro" id="IPR046167">
    <property type="entry name" value="DUF6169"/>
</dbReference>
<evidence type="ECO:0000313" key="1">
    <source>
        <dbReference type="EMBL" id="ADV44137.1"/>
    </source>
</evidence>
<dbReference type="EMBL" id="CP002352">
    <property type="protein sequence ID" value="ADV44137.1"/>
    <property type="molecule type" value="Genomic_DNA"/>
</dbReference>
<gene>
    <name evidence="1" type="ordered locus">Bache_2168</name>
</gene>
<dbReference type="RefSeq" id="WP_013547728.1">
    <property type="nucleotide sequence ID" value="NC_014933.1"/>
</dbReference>
<protein>
    <submittedName>
        <fullName evidence="1">Uncharacterized protein</fullName>
    </submittedName>
</protein>
<evidence type="ECO:0000313" key="2">
    <source>
        <dbReference type="Proteomes" id="UP000008630"/>
    </source>
</evidence>
<dbReference type="PATRIC" id="fig|693979.3.peg.2277"/>
<dbReference type="AlphaFoldDB" id="E6SS69"/>
<name>E6SS69_BACT6</name>
<dbReference type="Pfam" id="PF19666">
    <property type="entry name" value="DUF6169"/>
    <property type="match status" value="1"/>
</dbReference>
<accession>E6SS69</accession>
<organism evidence="1 2">
    <name type="scientific">Bacteroides helcogenes (strain ATCC 35417 / DSM 20613 / JCM 6297 / CCUG 15421 / P 36-108)</name>
    <dbReference type="NCBI Taxonomy" id="693979"/>
    <lineage>
        <taxon>Bacteria</taxon>
        <taxon>Pseudomonadati</taxon>
        <taxon>Bacteroidota</taxon>
        <taxon>Bacteroidia</taxon>
        <taxon>Bacteroidales</taxon>
        <taxon>Bacteroidaceae</taxon>
        <taxon>Bacteroides</taxon>
    </lineage>
</organism>
<reference evidence="1 2" key="2">
    <citation type="journal article" date="2011" name="Stand. Genomic Sci.">
        <title>Complete genome sequence of Bacteroides helcogenes type strain (P 36-108).</title>
        <authorList>
            <person name="Pati A."/>
            <person name="Gronow S."/>
            <person name="Zeytun A."/>
            <person name="Lapidus A."/>
            <person name="Nolan M."/>
            <person name="Hammon N."/>
            <person name="Deshpande S."/>
            <person name="Cheng J.F."/>
            <person name="Tapia R."/>
            <person name="Han C."/>
            <person name="Goodwin L."/>
            <person name="Pitluck S."/>
            <person name="Liolios K."/>
            <person name="Pagani I."/>
            <person name="Ivanova N."/>
            <person name="Mavromatis K."/>
            <person name="Chen A."/>
            <person name="Palaniappan K."/>
            <person name="Land M."/>
            <person name="Hauser L."/>
            <person name="Chang Y.J."/>
            <person name="Jeffries C.D."/>
            <person name="Detter J.C."/>
            <person name="Brambilla E."/>
            <person name="Rohde M."/>
            <person name="Goker M."/>
            <person name="Woyke T."/>
            <person name="Bristow J."/>
            <person name="Eisen J.A."/>
            <person name="Markowitz V."/>
            <person name="Hugenholtz P."/>
            <person name="Kyrpides N.C."/>
            <person name="Klenk H.P."/>
            <person name="Lucas S."/>
        </authorList>
    </citation>
    <scope>NUCLEOTIDE SEQUENCE [LARGE SCALE GENOMIC DNA]</scope>
    <source>
        <strain evidence="2">ATCC 35417 / DSM 20613 / JCM 6297 / CCUG 15421 / P 36-108</strain>
    </source>
</reference>
<dbReference type="eggNOG" id="ENOG502ZE66">
    <property type="taxonomic scope" value="Bacteria"/>
</dbReference>